<evidence type="ECO:0008006" key="3">
    <source>
        <dbReference type="Google" id="ProtNLM"/>
    </source>
</evidence>
<proteinExistence type="predicted"/>
<keyword evidence="2" id="KW-1185">Reference proteome</keyword>
<dbReference type="EMBL" id="BJYF01000001">
    <property type="protein sequence ID" value="GEN58183.1"/>
    <property type="molecule type" value="Genomic_DNA"/>
</dbReference>
<reference evidence="1 2" key="1">
    <citation type="submission" date="2019-07" db="EMBL/GenBank/DDBJ databases">
        <title>Whole genome shotgun sequence of Acetobacter nitrogenifigens NBRC 105050.</title>
        <authorList>
            <person name="Hosoyama A."/>
            <person name="Uohara A."/>
            <person name="Ohji S."/>
            <person name="Ichikawa N."/>
        </authorList>
    </citation>
    <scope>NUCLEOTIDE SEQUENCE [LARGE SCALE GENOMIC DNA]</scope>
    <source>
        <strain evidence="1 2">NBRC 105050</strain>
    </source>
</reference>
<dbReference type="AlphaFoldDB" id="A0A511X5H0"/>
<evidence type="ECO:0000313" key="1">
    <source>
        <dbReference type="EMBL" id="GEN58183.1"/>
    </source>
</evidence>
<dbReference type="Gene3D" id="3.40.1590.10">
    <property type="entry name" value="NMB0488-like"/>
    <property type="match status" value="1"/>
</dbReference>
<sequence>MNMQQPRVAPSTKRANIIRTRKYFAVICRDEWGGSHFSPDGSSIAIPIKQVSAIWIGNNLRQALLTSHDYRADYGYGPLFDERLQEARPRSAAASRNFWFGIRDEYGFKDHLAAMSKSALAFVDWDYEETDQIRLRASRGRGGGHSAWYSHENHAKVFHVSINVTDEELGTVALQALDACQPNYA</sequence>
<organism evidence="1 2">
    <name type="scientific">Acetobacter nitrogenifigens DSM 23921 = NBRC 105050</name>
    <dbReference type="NCBI Taxonomy" id="1120919"/>
    <lineage>
        <taxon>Bacteria</taxon>
        <taxon>Pseudomonadati</taxon>
        <taxon>Pseudomonadota</taxon>
        <taxon>Alphaproteobacteria</taxon>
        <taxon>Acetobacterales</taxon>
        <taxon>Acetobacteraceae</taxon>
        <taxon>Acetobacter</taxon>
    </lineage>
</organism>
<comment type="caution">
    <text evidence="1">The sequence shown here is derived from an EMBL/GenBank/DDBJ whole genome shotgun (WGS) entry which is preliminary data.</text>
</comment>
<evidence type="ECO:0000313" key="2">
    <source>
        <dbReference type="Proteomes" id="UP000321635"/>
    </source>
</evidence>
<accession>A0A511X5H0</accession>
<name>A0A511X5H0_9PROT</name>
<dbReference type="InterPro" id="IPR037891">
    <property type="entry name" value="Cdil-like_sf"/>
</dbReference>
<dbReference type="Proteomes" id="UP000321635">
    <property type="component" value="Unassembled WGS sequence"/>
</dbReference>
<dbReference type="STRING" id="1120919.GCA_000429165_00068"/>
<protein>
    <recommendedName>
        <fullName evidence="3">DUF1436 domain-containing protein</fullName>
    </recommendedName>
</protein>
<gene>
    <name evidence="1" type="ORF">ANI02nite_00670</name>
</gene>
<dbReference type="SUPFAM" id="SSF160207">
    <property type="entry name" value="NMB0488-like"/>
    <property type="match status" value="1"/>
</dbReference>